<dbReference type="CDD" id="cd17535">
    <property type="entry name" value="REC_NarL-like"/>
    <property type="match status" value="1"/>
</dbReference>
<dbReference type="Pfam" id="PF00072">
    <property type="entry name" value="Response_reg"/>
    <property type="match status" value="1"/>
</dbReference>
<dbReference type="GO" id="GO:0003677">
    <property type="term" value="F:DNA binding"/>
    <property type="evidence" value="ECO:0007669"/>
    <property type="project" value="UniProtKB-KW"/>
</dbReference>
<dbReference type="GO" id="GO:0006355">
    <property type="term" value="P:regulation of DNA-templated transcription"/>
    <property type="evidence" value="ECO:0007669"/>
    <property type="project" value="InterPro"/>
</dbReference>
<feature type="domain" description="Response regulatory" evidence="7">
    <location>
        <begin position="2"/>
        <end position="126"/>
    </location>
</feature>
<dbReference type="PANTHER" id="PTHR43214">
    <property type="entry name" value="TWO-COMPONENT RESPONSE REGULATOR"/>
    <property type="match status" value="1"/>
</dbReference>
<dbReference type="SUPFAM" id="SSF46894">
    <property type="entry name" value="C-terminal effector domain of the bipartite response regulators"/>
    <property type="match status" value="1"/>
</dbReference>
<dbReference type="Proteomes" id="UP000500953">
    <property type="component" value="Chromosome"/>
</dbReference>
<dbReference type="EMBL" id="CP046173">
    <property type="protein sequence ID" value="QIS22048.1"/>
    <property type="molecule type" value="Genomic_DNA"/>
</dbReference>
<dbReference type="InterPro" id="IPR016032">
    <property type="entry name" value="Sig_transdc_resp-reg_C-effctor"/>
</dbReference>
<keyword evidence="3" id="KW-0238">DNA-binding</keyword>
<dbReference type="PROSITE" id="PS50110">
    <property type="entry name" value="RESPONSE_REGULATORY"/>
    <property type="match status" value="1"/>
</dbReference>
<sequence length="220" mass="23784">MRVMIAEDSALLREGIAALLREQGIEVTAAVGDADDLLRALSDQRPDVCVVDVRMPPTFVDEGLRAALTIRSSWPDIGVLVLSQYVEERYALDLIGNTEPCGSGGVGYLLKDRVSEVEEFVGALARVRSGETVLDPEVVKQLLVRSRQQDPLATLSAREREVLAVMAEGRSNAGIAAELVIGAAAVEKHIRNIFTKLGLPAEDGDNRRVLAVLHYLGVSE</sequence>
<dbReference type="Gene3D" id="3.40.50.2300">
    <property type="match status" value="1"/>
</dbReference>
<protein>
    <submittedName>
        <fullName evidence="8">Response regulator</fullName>
    </submittedName>
</protein>
<dbReference type="GO" id="GO:0000160">
    <property type="term" value="P:phosphorelay signal transduction system"/>
    <property type="evidence" value="ECO:0007669"/>
    <property type="project" value="InterPro"/>
</dbReference>
<dbReference type="Pfam" id="PF00196">
    <property type="entry name" value="GerE"/>
    <property type="match status" value="1"/>
</dbReference>
<dbReference type="InterPro" id="IPR000792">
    <property type="entry name" value="Tscrpt_reg_LuxR_C"/>
</dbReference>
<dbReference type="PRINTS" id="PR00038">
    <property type="entry name" value="HTHLUXR"/>
</dbReference>
<dbReference type="SUPFAM" id="SSF52172">
    <property type="entry name" value="CheY-like"/>
    <property type="match status" value="1"/>
</dbReference>
<evidence type="ECO:0000256" key="4">
    <source>
        <dbReference type="ARBA" id="ARBA00023163"/>
    </source>
</evidence>
<gene>
    <name evidence="8" type="ORF">F6W96_30590</name>
</gene>
<evidence type="ECO:0000313" key="9">
    <source>
        <dbReference type="Proteomes" id="UP000500953"/>
    </source>
</evidence>
<dbReference type="InterPro" id="IPR011006">
    <property type="entry name" value="CheY-like_superfamily"/>
</dbReference>
<dbReference type="InterPro" id="IPR039420">
    <property type="entry name" value="WalR-like"/>
</dbReference>
<evidence type="ECO:0000256" key="3">
    <source>
        <dbReference type="ARBA" id="ARBA00023125"/>
    </source>
</evidence>
<dbReference type="RefSeq" id="WP_167489406.1">
    <property type="nucleotide sequence ID" value="NZ_CP046173.1"/>
</dbReference>
<evidence type="ECO:0000256" key="5">
    <source>
        <dbReference type="PROSITE-ProRule" id="PRU00169"/>
    </source>
</evidence>
<dbReference type="PANTHER" id="PTHR43214:SF24">
    <property type="entry name" value="TRANSCRIPTIONAL REGULATORY PROTEIN NARL-RELATED"/>
    <property type="match status" value="1"/>
</dbReference>
<organism evidence="8 9">
    <name type="scientific">Nocardia terpenica</name>
    <dbReference type="NCBI Taxonomy" id="455432"/>
    <lineage>
        <taxon>Bacteria</taxon>
        <taxon>Bacillati</taxon>
        <taxon>Actinomycetota</taxon>
        <taxon>Actinomycetes</taxon>
        <taxon>Mycobacteriales</taxon>
        <taxon>Nocardiaceae</taxon>
        <taxon>Nocardia</taxon>
    </lineage>
</organism>
<keyword evidence="2" id="KW-0805">Transcription regulation</keyword>
<evidence type="ECO:0000256" key="1">
    <source>
        <dbReference type="ARBA" id="ARBA00022553"/>
    </source>
</evidence>
<evidence type="ECO:0000259" key="7">
    <source>
        <dbReference type="PROSITE" id="PS50110"/>
    </source>
</evidence>
<reference evidence="8 9" key="1">
    <citation type="journal article" date="2019" name="ACS Chem. Biol.">
        <title>Identification and Mobilization of a Cryptic Antibiotic Biosynthesis Gene Locus from a Human-Pathogenic Nocardia Isolate.</title>
        <authorList>
            <person name="Herisse M."/>
            <person name="Ishida K."/>
            <person name="Porter J.L."/>
            <person name="Howden B."/>
            <person name="Hertweck C."/>
            <person name="Stinear T.P."/>
            <person name="Pidot S.J."/>
        </authorList>
    </citation>
    <scope>NUCLEOTIDE SEQUENCE [LARGE SCALE GENOMIC DNA]</scope>
    <source>
        <strain evidence="8 9">AUSMDU00012715</strain>
    </source>
</reference>
<dbReference type="PROSITE" id="PS50043">
    <property type="entry name" value="HTH_LUXR_2"/>
    <property type="match status" value="1"/>
</dbReference>
<dbReference type="SMART" id="SM00421">
    <property type="entry name" value="HTH_LUXR"/>
    <property type="match status" value="1"/>
</dbReference>
<dbReference type="AlphaFoldDB" id="A0A6G9Z937"/>
<proteinExistence type="predicted"/>
<feature type="domain" description="HTH luxR-type" evidence="6">
    <location>
        <begin position="148"/>
        <end position="219"/>
    </location>
</feature>
<evidence type="ECO:0000256" key="2">
    <source>
        <dbReference type="ARBA" id="ARBA00023015"/>
    </source>
</evidence>
<dbReference type="InterPro" id="IPR001789">
    <property type="entry name" value="Sig_transdc_resp-reg_receiver"/>
</dbReference>
<dbReference type="CDD" id="cd06170">
    <property type="entry name" value="LuxR_C_like"/>
    <property type="match status" value="1"/>
</dbReference>
<feature type="modified residue" description="4-aspartylphosphate" evidence="5">
    <location>
        <position position="52"/>
    </location>
</feature>
<keyword evidence="4" id="KW-0804">Transcription</keyword>
<evidence type="ECO:0000259" key="6">
    <source>
        <dbReference type="PROSITE" id="PS50043"/>
    </source>
</evidence>
<name>A0A6G9Z937_9NOCA</name>
<accession>A0A6G9Z937</accession>
<dbReference type="SMART" id="SM00448">
    <property type="entry name" value="REC"/>
    <property type="match status" value="1"/>
</dbReference>
<keyword evidence="1 5" id="KW-0597">Phosphoprotein</keyword>
<dbReference type="InterPro" id="IPR058245">
    <property type="entry name" value="NreC/VraR/RcsB-like_REC"/>
</dbReference>
<evidence type="ECO:0000313" key="8">
    <source>
        <dbReference type="EMBL" id="QIS22048.1"/>
    </source>
</evidence>